<feature type="region of interest" description="Disordered" evidence="1">
    <location>
        <begin position="1"/>
        <end position="25"/>
    </location>
</feature>
<protein>
    <submittedName>
        <fullName evidence="3">Phasin family protein</fullName>
    </submittedName>
</protein>
<evidence type="ECO:0000256" key="1">
    <source>
        <dbReference type="SAM" id="MobiDB-lite"/>
    </source>
</evidence>
<accession>A0A502CJW0</accession>
<sequence length="147" mass="15622">MPDTKKNIDEAAAKTKSATDKTATAAKAATDKLRAAGDKARADFTARIVDPAKRAGEAVKSSGKKVAEGGSTISARLIDQAETNAKQAFAAMREAARANDISEVMRVQGDYMRNQAQRSVEQAREIGELIVQFGKEAVTPLKGDAKK</sequence>
<organism evidence="3 4">
    <name type="scientific">Sphingomonas oligophenolica</name>
    <dbReference type="NCBI Taxonomy" id="301154"/>
    <lineage>
        <taxon>Bacteria</taxon>
        <taxon>Pseudomonadati</taxon>
        <taxon>Pseudomonadota</taxon>
        <taxon>Alphaproteobacteria</taxon>
        <taxon>Sphingomonadales</taxon>
        <taxon>Sphingomonadaceae</taxon>
        <taxon>Sphingomonas</taxon>
    </lineage>
</organism>
<evidence type="ECO:0000313" key="3">
    <source>
        <dbReference type="EMBL" id="TPG12056.1"/>
    </source>
</evidence>
<dbReference type="AlphaFoldDB" id="A0A502CJW0"/>
<dbReference type="Proteomes" id="UP000318413">
    <property type="component" value="Unassembled WGS sequence"/>
</dbReference>
<proteinExistence type="predicted"/>
<evidence type="ECO:0000313" key="4">
    <source>
        <dbReference type="Proteomes" id="UP000318413"/>
    </source>
</evidence>
<dbReference type="RefSeq" id="WP_140871863.1">
    <property type="nucleotide sequence ID" value="NZ_RCZK01000008.1"/>
</dbReference>
<dbReference type="Pfam" id="PF09361">
    <property type="entry name" value="Phasin_2"/>
    <property type="match status" value="1"/>
</dbReference>
<feature type="compositionally biased region" description="Basic and acidic residues" evidence="1">
    <location>
        <begin position="1"/>
        <end position="19"/>
    </location>
</feature>
<dbReference type="InterPro" id="IPR018968">
    <property type="entry name" value="Phasin"/>
</dbReference>
<dbReference type="OrthoDB" id="7573426at2"/>
<gene>
    <name evidence="3" type="ORF">EAH84_10870</name>
</gene>
<dbReference type="EMBL" id="RCZK01000008">
    <property type="protein sequence ID" value="TPG12056.1"/>
    <property type="molecule type" value="Genomic_DNA"/>
</dbReference>
<name>A0A502CJW0_9SPHN</name>
<comment type="caution">
    <text evidence="3">The sequence shown here is derived from an EMBL/GenBank/DDBJ whole genome shotgun (WGS) entry which is preliminary data.</text>
</comment>
<evidence type="ECO:0000259" key="2">
    <source>
        <dbReference type="Pfam" id="PF09361"/>
    </source>
</evidence>
<feature type="domain" description="Phasin" evidence="2">
    <location>
        <begin position="51"/>
        <end position="142"/>
    </location>
</feature>
<keyword evidence="4" id="KW-1185">Reference proteome</keyword>
<reference evidence="3 4" key="1">
    <citation type="journal article" date="2019" name="Environ. Microbiol.">
        <title>Species interactions and distinct microbial communities in high Arctic permafrost affected cryosols are associated with the CH4 and CO2 gas fluxes.</title>
        <authorList>
            <person name="Altshuler I."/>
            <person name="Hamel J."/>
            <person name="Turney S."/>
            <person name="Magnuson E."/>
            <person name="Levesque R."/>
            <person name="Greer C."/>
            <person name="Whyte L.G."/>
        </authorList>
    </citation>
    <scope>NUCLEOTIDE SEQUENCE [LARGE SCALE GENOMIC DNA]</scope>
    <source>
        <strain evidence="3 4">S5.1</strain>
    </source>
</reference>